<organism evidence="2 3">
    <name type="scientific">Vigna unguiculata</name>
    <name type="common">Cowpea</name>
    <dbReference type="NCBI Taxonomy" id="3917"/>
    <lineage>
        <taxon>Eukaryota</taxon>
        <taxon>Viridiplantae</taxon>
        <taxon>Streptophyta</taxon>
        <taxon>Embryophyta</taxon>
        <taxon>Tracheophyta</taxon>
        <taxon>Spermatophyta</taxon>
        <taxon>Magnoliopsida</taxon>
        <taxon>eudicotyledons</taxon>
        <taxon>Gunneridae</taxon>
        <taxon>Pentapetalae</taxon>
        <taxon>rosids</taxon>
        <taxon>fabids</taxon>
        <taxon>Fabales</taxon>
        <taxon>Fabaceae</taxon>
        <taxon>Papilionoideae</taxon>
        <taxon>50 kb inversion clade</taxon>
        <taxon>NPAAA clade</taxon>
        <taxon>indigoferoid/millettioid clade</taxon>
        <taxon>Phaseoleae</taxon>
        <taxon>Vigna</taxon>
    </lineage>
</organism>
<name>A0A4D6NDW0_VIGUN</name>
<proteinExistence type="predicted"/>
<keyword evidence="3" id="KW-1185">Reference proteome</keyword>
<gene>
    <name evidence="2" type="ORF">DEO72_LG10g1283</name>
</gene>
<dbReference type="AlphaFoldDB" id="A0A4D6NDW0"/>
<feature type="region of interest" description="Disordered" evidence="1">
    <location>
        <begin position="1"/>
        <end position="43"/>
    </location>
</feature>
<dbReference type="Proteomes" id="UP000501690">
    <property type="component" value="Linkage Group LG10"/>
</dbReference>
<reference evidence="2 3" key="1">
    <citation type="submission" date="2019-04" db="EMBL/GenBank/DDBJ databases">
        <title>An improved genome assembly and genetic linkage map for asparagus bean, Vigna unguiculata ssp. sesquipedialis.</title>
        <authorList>
            <person name="Xia Q."/>
            <person name="Zhang R."/>
            <person name="Dong Y."/>
        </authorList>
    </citation>
    <scope>NUCLEOTIDE SEQUENCE [LARGE SCALE GENOMIC DNA]</scope>
    <source>
        <tissue evidence="2">Leaf</tissue>
    </source>
</reference>
<protein>
    <submittedName>
        <fullName evidence="2">Uncharacterized protein</fullName>
    </submittedName>
</protein>
<dbReference type="EMBL" id="CP039354">
    <property type="protein sequence ID" value="QCE10057.1"/>
    <property type="molecule type" value="Genomic_DNA"/>
</dbReference>
<accession>A0A4D6NDW0</accession>
<evidence type="ECO:0000313" key="3">
    <source>
        <dbReference type="Proteomes" id="UP000501690"/>
    </source>
</evidence>
<feature type="compositionally biased region" description="Polar residues" evidence="1">
    <location>
        <begin position="7"/>
        <end position="16"/>
    </location>
</feature>
<sequence length="112" mass="12697">MDCGEQGTKQQRNNHNGDQKIANKTHVHTNINKNKENQSKVNPKIRYHLAVGHKLPSAVSVKWCMGSFNGVAPGECEGSARRLEVSANRKEVRRQAVKLQWWNFCVFGLWLG</sequence>
<evidence type="ECO:0000313" key="2">
    <source>
        <dbReference type="EMBL" id="QCE10057.1"/>
    </source>
</evidence>
<evidence type="ECO:0000256" key="1">
    <source>
        <dbReference type="SAM" id="MobiDB-lite"/>
    </source>
</evidence>